<feature type="non-terminal residue" evidence="1">
    <location>
        <position position="49"/>
    </location>
</feature>
<gene>
    <name evidence="1" type="ORF">S01H4_46099</name>
</gene>
<dbReference type="AlphaFoldDB" id="X1DFU0"/>
<comment type="caution">
    <text evidence="1">The sequence shown here is derived from an EMBL/GenBank/DDBJ whole genome shotgun (WGS) entry which is preliminary data.</text>
</comment>
<dbReference type="EMBL" id="BART01025725">
    <property type="protein sequence ID" value="GAH03919.1"/>
    <property type="molecule type" value="Genomic_DNA"/>
</dbReference>
<reference evidence="1" key="1">
    <citation type="journal article" date="2014" name="Front. Microbiol.">
        <title>High frequency of phylogenetically diverse reductive dehalogenase-homologous genes in deep subseafloor sedimentary metagenomes.</title>
        <authorList>
            <person name="Kawai M."/>
            <person name="Futagami T."/>
            <person name="Toyoda A."/>
            <person name="Takaki Y."/>
            <person name="Nishi S."/>
            <person name="Hori S."/>
            <person name="Arai W."/>
            <person name="Tsubouchi T."/>
            <person name="Morono Y."/>
            <person name="Uchiyama I."/>
            <person name="Ito T."/>
            <person name="Fujiyama A."/>
            <person name="Inagaki F."/>
            <person name="Takami H."/>
        </authorList>
    </citation>
    <scope>NUCLEOTIDE SEQUENCE</scope>
    <source>
        <strain evidence="1">Expedition CK06-06</strain>
    </source>
</reference>
<organism evidence="1">
    <name type="scientific">marine sediment metagenome</name>
    <dbReference type="NCBI Taxonomy" id="412755"/>
    <lineage>
        <taxon>unclassified sequences</taxon>
        <taxon>metagenomes</taxon>
        <taxon>ecological metagenomes</taxon>
    </lineage>
</organism>
<protein>
    <submittedName>
        <fullName evidence="1">Uncharacterized protein</fullName>
    </submittedName>
</protein>
<evidence type="ECO:0000313" key="1">
    <source>
        <dbReference type="EMBL" id="GAH03919.1"/>
    </source>
</evidence>
<name>X1DFU0_9ZZZZ</name>
<accession>X1DFU0</accession>
<proteinExistence type="predicted"/>
<sequence>MVIDEDTVIVGGRGATEEGGASAGWVYKTTRHGARPWANYEIDTTYTIM</sequence>